<dbReference type="SMART" id="SM00345">
    <property type="entry name" value="HTH_GNTR"/>
    <property type="match status" value="1"/>
</dbReference>
<accession>A0A0A0BLW6</accession>
<protein>
    <submittedName>
        <fullName evidence="5">Transcriptional regulator</fullName>
    </submittedName>
</protein>
<evidence type="ECO:0000313" key="5">
    <source>
        <dbReference type="EMBL" id="KGM08860.1"/>
    </source>
</evidence>
<comment type="caution">
    <text evidence="5">The sequence shown here is derived from an EMBL/GenBank/DDBJ whole genome shotgun (WGS) entry which is preliminary data.</text>
</comment>
<gene>
    <name evidence="5" type="ORF">N869_09525</name>
</gene>
<evidence type="ECO:0000313" key="6">
    <source>
        <dbReference type="Proteomes" id="UP000054314"/>
    </source>
</evidence>
<dbReference type="Gene3D" id="1.10.10.10">
    <property type="entry name" value="Winged helix-like DNA-binding domain superfamily/Winged helix DNA-binding domain"/>
    <property type="match status" value="1"/>
</dbReference>
<reference evidence="5 6" key="1">
    <citation type="submission" date="2013-08" db="EMBL/GenBank/DDBJ databases">
        <title>Genome sequencing of Cellulomonas bogoriensis 69B4.</title>
        <authorList>
            <person name="Chen F."/>
            <person name="Li Y."/>
            <person name="Wang G."/>
        </authorList>
    </citation>
    <scope>NUCLEOTIDE SEQUENCE [LARGE SCALE GENOMIC DNA]</scope>
    <source>
        <strain evidence="5 6">69B4</strain>
    </source>
</reference>
<dbReference type="AlphaFoldDB" id="A0A0A0BLW6"/>
<dbReference type="EMBL" id="AXCZ01000241">
    <property type="protein sequence ID" value="KGM08860.1"/>
    <property type="molecule type" value="Genomic_DNA"/>
</dbReference>
<dbReference type="SUPFAM" id="SSF46785">
    <property type="entry name" value="Winged helix' DNA-binding domain"/>
    <property type="match status" value="1"/>
</dbReference>
<keyword evidence="6" id="KW-1185">Reference proteome</keyword>
<dbReference type="PANTHER" id="PTHR38445:SF9">
    <property type="entry name" value="HTH-TYPE TRANSCRIPTIONAL REPRESSOR YTRA"/>
    <property type="match status" value="1"/>
</dbReference>
<dbReference type="PROSITE" id="PS50949">
    <property type="entry name" value="HTH_GNTR"/>
    <property type="match status" value="1"/>
</dbReference>
<sequence length="133" mass="14267">MTLHVRLDPDSPIPHYEQIRAQVAAAVTAGHLRPGQRLPTTRALSATLDVATGTIARAYRELEAEGLVLSRRRHGTTVTDRDTHPDPTVGHAALRLVSAARAHGMGDREIHDLLTAAIATHDASRGGRDQPPA</sequence>
<evidence type="ECO:0000256" key="3">
    <source>
        <dbReference type="ARBA" id="ARBA00023163"/>
    </source>
</evidence>
<organism evidence="5 6">
    <name type="scientific">Cellulomonas bogoriensis 69B4 = DSM 16987</name>
    <dbReference type="NCBI Taxonomy" id="1386082"/>
    <lineage>
        <taxon>Bacteria</taxon>
        <taxon>Bacillati</taxon>
        <taxon>Actinomycetota</taxon>
        <taxon>Actinomycetes</taxon>
        <taxon>Micrococcales</taxon>
        <taxon>Cellulomonadaceae</taxon>
        <taxon>Cellulomonas</taxon>
    </lineage>
</organism>
<evidence type="ECO:0000256" key="1">
    <source>
        <dbReference type="ARBA" id="ARBA00023015"/>
    </source>
</evidence>
<dbReference type="RefSeq" id="WP_035062600.1">
    <property type="nucleotide sequence ID" value="NZ_AXCZ01000241.1"/>
</dbReference>
<evidence type="ECO:0000259" key="4">
    <source>
        <dbReference type="PROSITE" id="PS50949"/>
    </source>
</evidence>
<dbReference type="InterPro" id="IPR036390">
    <property type="entry name" value="WH_DNA-bd_sf"/>
</dbReference>
<dbReference type="OrthoDB" id="4307011at2"/>
<evidence type="ECO:0000256" key="2">
    <source>
        <dbReference type="ARBA" id="ARBA00023125"/>
    </source>
</evidence>
<dbReference type="CDD" id="cd07377">
    <property type="entry name" value="WHTH_GntR"/>
    <property type="match status" value="1"/>
</dbReference>
<keyword evidence="2" id="KW-0238">DNA-binding</keyword>
<name>A0A0A0BLW6_9CELL</name>
<dbReference type="GO" id="GO:0003700">
    <property type="term" value="F:DNA-binding transcription factor activity"/>
    <property type="evidence" value="ECO:0007669"/>
    <property type="project" value="InterPro"/>
</dbReference>
<dbReference type="PANTHER" id="PTHR38445">
    <property type="entry name" value="HTH-TYPE TRANSCRIPTIONAL REPRESSOR YTRA"/>
    <property type="match status" value="1"/>
</dbReference>
<keyword evidence="1" id="KW-0805">Transcription regulation</keyword>
<dbReference type="GO" id="GO:0003677">
    <property type="term" value="F:DNA binding"/>
    <property type="evidence" value="ECO:0007669"/>
    <property type="project" value="UniProtKB-KW"/>
</dbReference>
<dbReference type="Proteomes" id="UP000054314">
    <property type="component" value="Unassembled WGS sequence"/>
</dbReference>
<feature type="domain" description="HTH gntR-type" evidence="4">
    <location>
        <begin position="13"/>
        <end position="81"/>
    </location>
</feature>
<dbReference type="InterPro" id="IPR000524">
    <property type="entry name" value="Tscrpt_reg_HTH_GntR"/>
</dbReference>
<keyword evidence="3" id="KW-0804">Transcription</keyword>
<dbReference type="Pfam" id="PF00392">
    <property type="entry name" value="GntR"/>
    <property type="match status" value="1"/>
</dbReference>
<dbReference type="InterPro" id="IPR036388">
    <property type="entry name" value="WH-like_DNA-bd_sf"/>
</dbReference>
<proteinExistence type="predicted"/>